<reference evidence="2" key="2">
    <citation type="submission" date="2014-03" db="EMBL/GenBank/DDBJ databases">
        <title>Candidatus Competibacter-lineage genomes retrieved from metagenomes reveal functional metabolic diversity.</title>
        <authorList>
            <person name="McIlroy S.J."/>
            <person name="Albertsen M."/>
            <person name="Andresen E.K."/>
            <person name="Saunders A.M."/>
            <person name="Kristiansen R."/>
            <person name="Stokholm-Bjerregaard M."/>
            <person name="Nielsen K.L."/>
            <person name="Nielsen P.H."/>
        </authorList>
    </citation>
    <scope>NUCLEOTIDE SEQUENCE</scope>
    <source>
        <strain evidence="2">Run_A_D11</strain>
    </source>
</reference>
<organism evidence="2 3">
    <name type="scientific">Candidatus Competibacter denitrificans Run_A_D11</name>
    <dbReference type="NCBI Taxonomy" id="1400863"/>
    <lineage>
        <taxon>Bacteria</taxon>
        <taxon>Pseudomonadati</taxon>
        <taxon>Pseudomonadota</taxon>
        <taxon>Gammaproteobacteria</taxon>
        <taxon>Candidatus Competibacteraceae</taxon>
        <taxon>Candidatus Competibacter</taxon>
    </lineage>
</organism>
<gene>
    <name evidence="2" type="ORF">BN873_360088</name>
</gene>
<protein>
    <recommendedName>
        <fullName evidence="4">DUF2267 domain-containing protein</fullName>
    </recommendedName>
</protein>
<dbReference type="STRING" id="1400863.BN873_360088"/>
<feature type="region of interest" description="Disordered" evidence="1">
    <location>
        <begin position="55"/>
        <end position="75"/>
    </location>
</feature>
<dbReference type="Proteomes" id="UP000035760">
    <property type="component" value="Unassembled WGS sequence"/>
</dbReference>
<evidence type="ECO:0000313" key="2">
    <source>
        <dbReference type="EMBL" id="CDI02994.1"/>
    </source>
</evidence>
<accession>W6M8L5</accession>
<evidence type="ECO:0000313" key="3">
    <source>
        <dbReference type="Proteomes" id="UP000035760"/>
    </source>
</evidence>
<evidence type="ECO:0008006" key="4">
    <source>
        <dbReference type="Google" id="ProtNLM"/>
    </source>
</evidence>
<reference evidence="2" key="1">
    <citation type="submission" date="2013-07" db="EMBL/GenBank/DDBJ databases">
        <authorList>
            <person name="McIlroy S."/>
        </authorList>
    </citation>
    <scope>NUCLEOTIDE SEQUENCE [LARGE SCALE GENOMIC DNA]</scope>
    <source>
        <strain evidence="2">Run_A_D11</strain>
    </source>
</reference>
<comment type="caution">
    <text evidence="2">The sequence shown here is derived from an EMBL/GenBank/DDBJ whole genome shotgun (WGS) entry which is preliminary data.</text>
</comment>
<dbReference type="AlphaFoldDB" id="W6M8L5"/>
<proteinExistence type="predicted"/>
<keyword evidence="3" id="KW-1185">Reference proteome</keyword>
<dbReference type="EMBL" id="CBTJ020000043">
    <property type="protein sequence ID" value="CDI02994.1"/>
    <property type="molecule type" value="Genomic_DNA"/>
</dbReference>
<name>W6M8L5_9GAMM</name>
<evidence type="ECO:0000256" key="1">
    <source>
        <dbReference type="SAM" id="MobiDB-lite"/>
    </source>
</evidence>
<sequence length="75" mass="8085">MTTGANMINELNQAVARAAKLPPAQAALAVKAMLQFLTGRLPSRLVGELHTYLKMPKTTPHSPQPTIALPHESNE</sequence>